<dbReference type="PANTHER" id="PTHR12879">
    <property type="entry name" value="SPHINGOLIPID DELTA 4 DESATURASE/C-4 HYDROXYLASE PROTEIN DES2"/>
    <property type="match status" value="1"/>
</dbReference>
<feature type="domain" description="Fatty acid desaturase" evidence="2">
    <location>
        <begin position="50"/>
        <end position="284"/>
    </location>
</feature>
<keyword evidence="1" id="KW-1133">Transmembrane helix</keyword>
<dbReference type="Proteomes" id="UP001596270">
    <property type="component" value="Unassembled WGS sequence"/>
</dbReference>
<accession>A0ABW1U2F1</accession>
<dbReference type="EC" id="1.14.19.-" evidence="3"/>
<dbReference type="InterPro" id="IPR005804">
    <property type="entry name" value="FA_desaturase_dom"/>
</dbReference>
<reference evidence="4" key="1">
    <citation type="journal article" date="2019" name="Int. J. Syst. Evol. Microbiol.">
        <title>The Global Catalogue of Microorganisms (GCM) 10K type strain sequencing project: providing services to taxonomists for standard genome sequencing and annotation.</title>
        <authorList>
            <consortium name="The Broad Institute Genomics Platform"/>
            <consortium name="The Broad Institute Genome Sequencing Center for Infectious Disease"/>
            <person name="Wu L."/>
            <person name="Ma J."/>
        </authorList>
    </citation>
    <scope>NUCLEOTIDE SEQUENCE [LARGE SCALE GENOMIC DNA]</scope>
    <source>
        <strain evidence="4">CCUG 39402</strain>
    </source>
</reference>
<protein>
    <submittedName>
        <fullName evidence="3">Fatty acid desaturase family protein</fullName>
        <ecNumber evidence="3">1.14.19.-</ecNumber>
    </submittedName>
</protein>
<proteinExistence type="predicted"/>
<dbReference type="Pfam" id="PF00487">
    <property type="entry name" value="FA_desaturase"/>
    <property type="match status" value="1"/>
</dbReference>
<dbReference type="RefSeq" id="WP_371437097.1">
    <property type="nucleotide sequence ID" value="NZ_JBHSRS010000082.1"/>
</dbReference>
<gene>
    <name evidence="3" type="ORF">ACFQND_19225</name>
</gene>
<evidence type="ECO:0000256" key="1">
    <source>
        <dbReference type="SAM" id="Phobius"/>
    </source>
</evidence>
<evidence type="ECO:0000259" key="2">
    <source>
        <dbReference type="Pfam" id="PF00487"/>
    </source>
</evidence>
<dbReference type="EMBL" id="JBHSRS010000082">
    <property type="protein sequence ID" value="MFC6283363.1"/>
    <property type="molecule type" value="Genomic_DNA"/>
</dbReference>
<name>A0ABW1U2F1_9BURK</name>
<organism evidence="3 4">
    <name type="scientific">Polaromonas aquatica</name>
    <dbReference type="NCBI Taxonomy" id="332657"/>
    <lineage>
        <taxon>Bacteria</taxon>
        <taxon>Pseudomonadati</taxon>
        <taxon>Pseudomonadota</taxon>
        <taxon>Betaproteobacteria</taxon>
        <taxon>Burkholderiales</taxon>
        <taxon>Comamonadaceae</taxon>
        <taxon>Polaromonas</taxon>
    </lineage>
</organism>
<feature type="transmembrane region" description="Helical" evidence="1">
    <location>
        <begin position="181"/>
        <end position="208"/>
    </location>
</feature>
<keyword evidence="4" id="KW-1185">Reference proteome</keyword>
<comment type="caution">
    <text evidence="3">The sequence shown here is derived from an EMBL/GenBank/DDBJ whole genome shotgun (WGS) entry which is preliminary data.</text>
</comment>
<dbReference type="PANTHER" id="PTHR12879:SF8">
    <property type="entry name" value="SPHINGOLIPID DELTA(4)-DESATURASE DES1"/>
    <property type="match status" value="1"/>
</dbReference>
<keyword evidence="1" id="KW-0472">Membrane</keyword>
<dbReference type="CDD" id="cd03510">
    <property type="entry name" value="Rhizobitoxine-FADS-like"/>
    <property type="match status" value="1"/>
</dbReference>
<evidence type="ECO:0000313" key="3">
    <source>
        <dbReference type="EMBL" id="MFC6283363.1"/>
    </source>
</evidence>
<sequence>MSAASRVKPEEFFSPDEWRALSARSSWKGIALVLHCWLVIGAAMAVGMAWPLTIPLMVMVIGNRQLGLFILMHDAAHGLLHANRQLNDRVALWFCDPGLNLYRPYHLQHHRFVQQTEDPDLVLSAPFPVTRESLRRKILRDLSGRTFYKQRFGMLSDALKARRPSESAWALIAAELKRQRVFFICNGLGLALFSAAGFWWAWVLMWLLPMATWLPLVSRLRNIAEHALIVQNGTDPLRHARTTHASLLERLFIAPYWVNYHCEHHMFTQVPCWNLPRAHRLLQARGVTARMEVQPGYATVLRLASSA</sequence>
<keyword evidence="3" id="KW-0560">Oxidoreductase</keyword>
<dbReference type="GO" id="GO:0016491">
    <property type="term" value="F:oxidoreductase activity"/>
    <property type="evidence" value="ECO:0007669"/>
    <property type="project" value="UniProtKB-KW"/>
</dbReference>
<keyword evidence="1" id="KW-0812">Transmembrane</keyword>
<evidence type="ECO:0000313" key="4">
    <source>
        <dbReference type="Proteomes" id="UP001596270"/>
    </source>
</evidence>